<dbReference type="PATRIC" id="fig|1129374.4.peg.899"/>
<sequence length="284" mass="30621">MTKHVYACIDASPYAEAVCDGAIWAAKALTAPLSLVHVIDRAQHTQTPDLSGSIGLGSQEVLLQQLAELDEQHSKLALQRGHHILDAAHARATAAAVAEISELMRHGPLLESLKALQDDTRLLVLGKRGLSSTDAHGQLGMHIEMIIRSMQKPILLTQQRFSAPKRVMLAYDGSATAQKSLEMLAASPLCRGLPVHLVMAAVSSEQAEKQLAEAASVLTLAGFDTRTAIVTGEPDEALHQYQQEQVIDLLVMGAYGHSRIRQFILGSTTTAMLSKARCAMLVLR</sequence>
<protein>
    <submittedName>
        <fullName evidence="3">UspA-related nucleotide-binding protein</fullName>
    </submittedName>
</protein>
<evidence type="ECO:0000313" key="3">
    <source>
        <dbReference type="EMBL" id="EHR41872.1"/>
    </source>
</evidence>
<proteinExistence type="inferred from homology"/>
<dbReference type="STRING" id="1129374.AJE_04485"/>
<evidence type="ECO:0000259" key="2">
    <source>
        <dbReference type="Pfam" id="PF00582"/>
    </source>
</evidence>
<feature type="domain" description="UspA" evidence="2">
    <location>
        <begin position="1"/>
        <end position="156"/>
    </location>
</feature>
<dbReference type="Gene3D" id="3.40.50.12370">
    <property type="match status" value="1"/>
</dbReference>
<keyword evidence="4" id="KW-1185">Reference proteome</keyword>
<feature type="domain" description="UspA" evidence="2">
    <location>
        <begin position="165"/>
        <end position="284"/>
    </location>
</feature>
<dbReference type="Proteomes" id="UP000012046">
    <property type="component" value="Unassembled WGS sequence"/>
</dbReference>
<dbReference type="PANTHER" id="PTHR46268:SF6">
    <property type="entry name" value="UNIVERSAL STRESS PROTEIN UP12"/>
    <property type="match status" value="1"/>
</dbReference>
<gene>
    <name evidence="3" type="ORF">AJE_04485</name>
</gene>
<dbReference type="InterPro" id="IPR006015">
    <property type="entry name" value="Universal_stress_UspA"/>
</dbReference>
<comment type="caution">
    <text evidence="3">The sequence shown here is derived from an EMBL/GenBank/DDBJ whole genome shotgun (WGS) entry which is preliminary data.</text>
</comment>
<dbReference type="PANTHER" id="PTHR46268">
    <property type="entry name" value="STRESS RESPONSE PROTEIN NHAX"/>
    <property type="match status" value="1"/>
</dbReference>
<reference evidence="3 4" key="1">
    <citation type="journal article" date="2012" name="J. Bacteriol.">
        <title>Genome Sequence of Extracellular-Protease-Producing Alishewanella jeotgali Isolated from Traditional Korean Fermented Seafood.</title>
        <authorList>
            <person name="Jung J."/>
            <person name="Chun J."/>
            <person name="Park W."/>
        </authorList>
    </citation>
    <scope>NUCLEOTIDE SEQUENCE [LARGE SCALE GENOMIC DNA]</scope>
    <source>
        <strain evidence="3 4">KCTC 22429</strain>
    </source>
</reference>
<dbReference type="eggNOG" id="COG0589">
    <property type="taxonomic scope" value="Bacteria"/>
</dbReference>
<dbReference type="RefSeq" id="WP_008949870.1">
    <property type="nucleotide sequence ID" value="NZ_AHTH01000009.1"/>
</dbReference>
<name>H3ZC27_9ALTE</name>
<dbReference type="Pfam" id="PF00582">
    <property type="entry name" value="Usp"/>
    <property type="match status" value="2"/>
</dbReference>
<dbReference type="CDD" id="cd00293">
    <property type="entry name" value="USP-like"/>
    <property type="match status" value="1"/>
</dbReference>
<evidence type="ECO:0000313" key="4">
    <source>
        <dbReference type="Proteomes" id="UP000012046"/>
    </source>
</evidence>
<dbReference type="InterPro" id="IPR006016">
    <property type="entry name" value="UspA"/>
</dbReference>
<dbReference type="PRINTS" id="PR01438">
    <property type="entry name" value="UNVRSLSTRESS"/>
</dbReference>
<dbReference type="EMBL" id="AHTH01000009">
    <property type="protein sequence ID" value="EHR41872.1"/>
    <property type="molecule type" value="Genomic_DNA"/>
</dbReference>
<dbReference type="SUPFAM" id="SSF52402">
    <property type="entry name" value="Adenine nucleotide alpha hydrolases-like"/>
    <property type="match status" value="2"/>
</dbReference>
<accession>H3ZC27</accession>
<evidence type="ECO:0000256" key="1">
    <source>
        <dbReference type="ARBA" id="ARBA00008791"/>
    </source>
</evidence>
<dbReference type="AlphaFoldDB" id="H3ZC27"/>
<organism evidence="3 4">
    <name type="scientific">Alishewanella jeotgali KCTC 22429</name>
    <dbReference type="NCBI Taxonomy" id="1129374"/>
    <lineage>
        <taxon>Bacteria</taxon>
        <taxon>Pseudomonadati</taxon>
        <taxon>Pseudomonadota</taxon>
        <taxon>Gammaproteobacteria</taxon>
        <taxon>Alteromonadales</taxon>
        <taxon>Alteromonadaceae</taxon>
        <taxon>Alishewanella</taxon>
    </lineage>
</organism>
<comment type="similarity">
    <text evidence="1">Belongs to the universal stress protein A family.</text>
</comment>